<proteinExistence type="predicted"/>
<evidence type="ECO:0000313" key="2">
    <source>
        <dbReference type="EMBL" id="MCC8403297.1"/>
    </source>
</evidence>
<protein>
    <submittedName>
        <fullName evidence="2">Nucleotidyltransferase family protein</fullName>
    </submittedName>
</protein>
<name>A0ABS8KEV8_9BURK</name>
<reference evidence="2 3" key="1">
    <citation type="submission" date="2021-11" db="EMBL/GenBank/DDBJ databases">
        <authorList>
            <person name="Oh E.-T."/>
            <person name="Kim S.-B."/>
        </authorList>
    </citation>
    <scope>NUCLEOTIDE SEQUENCE [LARGE SCALE GENOMIC DNA]</scope>
    <source>
        <strain evidence="2 3">MMS20-SJTN17</strain>
    </source>
</reference>
<dbReference type="RefSeq" id="WP_230562148.1">
    <property type="nucleotide sequence ID" value="NZ_JAJITC010000007.1"/>
</dbReference>
<sequence length="243" mass="26068">MSLPLPCLILAGGFGTRLRSVLGDECPKALAPIGGRPFLGWLLQALARQGVPEAVLSLGFGRDSIRDFVASSRPDIAVSFVEEREPLGTGGAIVHALRAYGAPAMLVLNGDTLCEVDLNALSAHLQEADADIVMAATHVADASRYGTIDIDAKTGRLAAFKEKHEGAGLINAGVYAIDATRLLSRDFPEKFSFERDFLEKSLRSVDVRVYAQVGEFIDIGVPQDYARAQTLIPQLFRASVDEA</sequence>
<dbReference type="SUPFAM" id="SSF53448">
    <property type="entry name" value="Nucleotide-diphospho-sugar transferases"/>
    <property type="match status" value="1"/>
</dbReference>
<gene>
    <name evidence="2" type="ORF">LJ655_15595</name>
</gene>
<evidence type="ECO:0000313" key="3">
    <source>
        <dbReference type="Proteomes" id="UP001430614"/>
    </source>
</evidence>
<dbReference type="PANTHER" id="PTHR22572">
    <property type="entry name" value="SUGAR-1-PHOSPHATE GUANYL TRANSFERASE"/>
    <property type="match status" value="1"/>
</dbReference>
<dbReference type="InterPro" id="IPR005835">
    <property type="entry name" value="NTP_transferase_dom"/>
</dbReference>
<dbReference type="Pfam" id="PF00483">
    <property type="entry name" value="NTP_transferase"/>
    <property type="match status" value="1"/>
</dbReference>
<dbReference type="EMBL" id="JAJITC010000007">
    <property type="protein sequence ID" value="MCC8403297.1"/>
    <property type="molecule type" value="Genomic_DNA"/>
</dbReference>
<organism evidence="2 3">
    <name type="scientific">Paraburkholderia translucens</name>
    <dbReference type="NCBI Taxonomy" id="2886945"/>
    <lineage>
        <taxon>Bacteria</taxon>
        <taxon>Pseudomonadati</taxon>
        <taxon>Pseudomonadota</taxon>
        <taxon>Betaproteobacteria</taxon>
        <taxon>Burkholderiales</taxon>
        <taxon>Burkholderiaceae</taxon>
        <taxon>Paraburkholderia</taxon>
    </lineage>
</organism>
<accession>A0ABS8KEV8</accession>
<dbReference type="CDD" id="cd06915">
    <property type="entry name" value="NTP_transferase_WcbM_like"/>
    <property type="match status" value="1"/>
</dbReference>
<comment type="caution">
    <text evidence="2">The sequence shown here is derived from an EMBL/GenBank/DDBJ whole genome shotgun (WGS) entry which is preliminary data.</text>
</comment>
<evidence type="ECO:0000259" key="1">
    <source>
        <dbReference type="Pfam" id="PF00483"/>
    </source>
</evidence>
<feature type="domain" description="Nucleotidyl transferase" evidence="1">
    <location>
        <begin position="8"/>
        <end position="231"/>
    </location>
</feature>
<dbReference type="InterPro" id="IPR050486">
    <property type="entry name" value="Mannose-1P_guanyltransferase"/>
</dbReference>
<dbReference type="InterPro" id="IPR029044">
    <property type="entry name" value="Nucleotide-diphossugar_trans"/>
</dbReference>
<keyword evidence="3" id="KW-1185">Reference proteome</keyword>
<dbReference type="Proteomes" id="UP001430614">
    <property type="component" value="Unassembled WGS sequence"/>
</dbReference>
<dbReference type="Gene3D" id="3.90.550.10">
    <property type="entry name" value="Spore Coat Polysaccharide Biosynthesis Protein SpsA, Chain A"/>
    <property type="match status" value="1"/>
</dbReference>